<evidence type="ECO:0000313" key="2">
    <source>
        <dbReference type="Proteomes" id="UP001336020"/>
    </source>
</evidence>
<keyword evidence="2" id="KW-1185">Reference proteome</keyword>
<name>A0ABU7LJ41_9NOCA</name>
<protein>
    <submittedName>
        <fullName evidence="1">Uncharacterized protein</fullName>
    </submittedName>
</protein>
<reference evidence="1 2" key="1">
    <citation type="submission" date="2023-07" db="EMBL/GenBank/DDBJ databases">
        <authorList>
            <person name="Girao M."/>
            <person name="Carvalho M.F."/>
        </authorList>
    </citation>
    <scope>NUCLEOTIDE SEQUENCE [LARGE SCALE GENOMIC DNA]</scope>
    <source>
        <strain evidence="1 2">YIM65754</strain>
    </source>
</reference>
<dbReference type="Proteomes" id="UP001336020">
    <property type="component" value="Unassembled WGS sequence"/>
</dbReference>
<evidence type="ECO:0000313" key="1">
    <source>
        <dbReference type="EMBL" id="MEE2061564.1"/>
    </source>
</evidence>
<dbReference type="EMBL" id="JAUTXY010000019">
    <property type="protein sequence ID" value="MEE2061564.1"/>
    <property type="molecule type" value="Genomic_DNA"/>
</dbReference>
<gene>
    <name evidence="1" type="ORF">Q7514_28985</name>
</gene>
<organism evidence="1 2">
    <name type="scientific">Rhodococcus artemisiae</name>
    <dbReference type="NCBI Taxonomy" id="714159"/>
    <lineage>
        <taxon>Bacteria</taxon>
        <taxon>Bacillati</taxon>
        <taxon>Actinomycetota</taxon>
        <taxon>Actinomycetes</taxon>
        <taxon>Mycobacteriales</taxon>
        <taxon>Nocardiaceae</taxon>
        <taxon>Rhodococcus</taxon>
    </lineage>
</organism>
<dbReference type="RefSeq" id="WP_330136723.1">
    <property type="nucleotide sequence ID" value="NZ_JAUTXY010000019.1"/>
</dbReference>
<accession>A0ABU7LJ41</accession>
<sequence>MPADAIEPSTSYFPPNWDNRPRVKQWNGHILREDWLTRDKADLVGIIELLNHQVTTANQNALDASFLAEWRMHRLLVQAGIGARIYLHLTRARRRGRKTERIDTLLTLGTATQNP</sequence>
<proteinExistence type="predicted"/>
<comment type="caution">
    <text evidence="1">The sequence shown here is derived from an EMBL/GenBank/DDBJ whole genome shotgun (WGS) entry which is preliminary data.</text>
</comment>